<dbReference type="Proteomes" id="UP000315783">
    <property type="component" value="Unassembled WGS sequence"/>
</dbReference>
<comment type="caution">
    <text evidence="1">The sequence shown here is derived from an EMBL/GenBank/DDBJ whole genome shotgun (WGS) entry which is preliminary data.</text>
</comment>
<gene>
    <name evidence="1" type="ORF">IF1G_04379</name>
</gene>
<dbReference type="EMBL" id="SPUK01000005">
    <property type="protein sequence ID" value="TQV97139.1"/>
    <property type="molecule type" value="Genomic_DNA"/>
</dbReference>
<evidence type="ECO:0000313" key="1">
    <source>
        <dbReference type="EMBL" id="TQV97139.1"/>
    </source>
</evidence>
<sequence length="80" mass="8926">MEGCAAPLATRLWPSSSRVRDNAYQCCTVDGTSFRLGVVYKCMSFRPSWSENSQATQLSFSTRFYPIHPYSAFISTSALS</sequence>
<organism evidence="1 2">
    <name type="scientific">Cordyceps javanica</name>
    <dbReference type="NCBI Taxonomy" id="43265"/>
    <lineage>
        <taxon>Eukaryota</taxon>
        <taxon>Fungi</taxon>
        <taxon>Dikarya</taxon>
        <taxon>Ascomycota</taxon>
        <taxon>Pezizomycotina</taxon>
        <taxon>Sordariomycetes</taxon>
        <taxon>Hypocreomycetidae</taxon>
        <taxon>Hypocreales</taxon>
        <taxon>Cordycipitaceae</taxon>
        <taxon>Cordyceps</taxon>
    </lineage>
</organism>
<dbReference type="AlphaFoldDB" id="A0A545V5Z9"/>
<name>A0A545V5Z9_9HYPO</name>
<evidence type="ECO:0000313" key="2">
    <source>
        <dbReference type="Proteomes" id="UP000315783"/>
    </source>
</evidence>
<keyword evidence="2" id="KW-1185">Reference proteome</keyword>
<reference evidence="1 2" key="1">
    <citation type="journal article" date="2019" name="Appl. Microbiol. Biotechnol.">
        <title>Genome sequence of Isaria javanica and comparative genome analysis insights into family S53 peptidase evolution in fungal entomopathogens.</title>
        <authorList>
            <person name="Lin R."/>
            <person name="Zhang X."/>
            <person name="Xin B."/>
            <person name="Zou M."/>
            <person name="Gao Y."/>
            <person name="Qin F."/>
            <person name="Hu Q."/>
            <person name="Xie B."/>
            <person name="Cheng X."/>
        </authorList>
    </citation>
    <scope>NUCLEOTIDE SEQUENCE [LARGE SCALE GENOMIC DNA]</scope>
    <source>
        <strain evidence="1 2">IJ1G</strain>
    </source>
</reference>
<protein>
    <submittedName>
        <fullName evidence="1">Uncharacterized protein</fullName>
    </submittedName>
</protein>
<accession>A0A545V5Z9</accession>
<proteinExistence type="predicted"/>